<dbReference type="GO" id="GO:0005829">
    <property type="term" value="C:cytosol"/>
    <property type="evidence" value="ECO:0007669"/>
    <property type="project" value="TreeGrafter"/>
</dbReference>
<evidence type="ECO:0000256" key="6">
    <source>
        <dbReference type="ARBA" id="ARBA00018236"/>
    </source>
</evidence>
<dbReference type="CDD" id="cd07011">
    <property type="entry name" value="cupin_PMI_type_I_N"/>
    <property type="match status" value="1"/>
</dbReference>
<feature type="domain" description="Phosphomannose isomerase type I catalytic" evidence="13">
    <location>
        <begin position="6"/>
        <end position="146"/>
    </location>
</feature>
<comment type="function">
    <text evidence="2">Involved in the synthesis of the GDP-mannose and dolichol-phosphate-mannose required for a number of critical mannosyl transfer reactions.</text>
</comment>
<evidence type="ECO:0000256" key="10">
    <source>
        <dbReference type="ARBA" id="ARBA00029741"/>
    </source>
</evidence>
<comment type="cofactor">
    <cofactor evidence="12">
        <name>Zn(2+)</name>
        <dbReference type="ChEBI" id="CHEBI:29105"/>
    </cofactor>
    <text evidence="12">Binds 1 zinc ion per subunit.</text>
</comment>
<feature type="binding site" evidence="12">
    <location>
        <position position="139"/>
    </location>
    <ligand>
        <name>Zn(2+)</name>
        <dbReference type="ChEBI" id="CHEBI:29105"/>
    </ligand>
</feature>
<evidence type="ECO:0000256" key="7">
    <source>
        <dbReference type="ARBA" id="ARBA00022723"/>
    </source>
</evidence>
<feature type="domain" description="Phosphomannose isomerase type I helical insertion" evidence="14">
    <location>
        <begin position="195"/>
        <end position="263"/>
    </location>
</feature>
<comment type="pathway">
    <text evidence="3">Nucleotide-sugar biosynthesis; GDP-alpha-D-mannose biosynthesis; alpha-D-mannose 1-phosphate from D-fructose 6-phosphate: step 1/2.</text>
</comment>
<dbReference type="GO" id="GO:0009298">
    <property type="term" value="P:GDP-mannose biosynthetic process"/>
    <property type="evidence" value="ECO:0007669"/>
    <property type="project" value="UniProtKB-UniPathway"/>
</dbReference>
<evidence type="ECO:0000256" key="3">
    <source>
        <dbReference type="ARBA" id="ARBA00004666"/>
    </source>
</evidence>
<evidence type="ECO:0000313" key="15">
    <source>
        <dbReference type="EMBL" id="EPQ55687.1"/>
    </source>
</evidence>
<dbReference type="OMA" id="GECCYYA"/>
<evidence type="ECO:0000256" key="12">
    <source>
        <dbReference type="PIRSR" id="PIRSR001480-2"/>
    </source>
</evidence>
<dbReference type="UniPathway" id="UPA00126">
    <property type="reaction ID" value="UER00423"/>
</dbReference>
<dbReference type="GeneID" id="19300718"/>
<dbReference type="InterPro" id="IPR011051">
    <property type="entry name" value="RmlC_Cupin_sf"/>
</dbReference>
<evidence type="ECO:0000259" key="13">
    <source>
        <dbReference type="Pfam" id="PF20511"/>
    </source>
</evidence>
<proteinExistence type="inferred from homology"/>
<evidence type="ECO:0000256" key="9">
    <source>
        <dbReference type="ARBA" id="ARBA00023235"/>
    </source>
</evidence>
<evidence type="ECO:0000256" key="4">
    <source>
        <dbReference type="ARBA" id="ARBA00010772"/>
    </source>
</evidence>
<protein>
    <recommendedName>
        <fullName evidence="6">Mannose-6-phosphate isomerase</fullName>
        <ecNumber evidence="5">5.3.1.8</ecNumber>
    </recommendedName>
    <alternativeName>
        <fullName evidence="10">Phosphohexomutase</fullName>
    </alternativeName>
    <alternativeName>
        <fullName evidence="11">Phosphomannose isomerase</fullName>
    </alternativeName>
</protein>
<feature type="binding site" evidence="12">
    <location>
        <position position="284"/>
    </location>
    <ligand>
        <name>Zn(2+)</name>
        <dbReference type="ChEBI" id="CHEBI:29105"/>
    </ligand>
</feature>
<dbReference type="STRING" id="670483.S7Q833"/>
<dbReference type="Gene3D" id="1.10.441.10">
    <property type="entry name" value="Phosphomannose Isomerase, domain 2"/>
    <property type="match status" value="1"/>
</dbReference>
<evidence type="ECO:0000256" key="2">
    <source>
        <dbReference type="ARBA" id="ARBA00002564"/>
    </source>
</evidence>
<dbReference type="InterPro" id="IPR001250">
    <property type="entry name" value="Man6P_Isoase-1"/>
</dbReference>
<dbReference type="InterPro" id="IPR046458">
    <property type="entry name" value="PMI_typeI_hel"/>
</dbReference>
<dbReference type="OrthoDB" id="6605218at2759"/>
<evidence type="ECO:0000256" key="1">
    <source>
        <dbReference type="ARBA" id="ARBA00000757"/>
    </source>
</evidence>
<dbReference type="PANTHER" id="PTHR10309:SF0">
    <property type="entry name" value="MANNOSE-6-PHOSPHATE ISOMERASE"/>
    <property type="match status" value="1"/>
</dbReference>
<accession>S7Q833</accession>
<dbReference type="InterPro" id="IPR046457">
    <property type="entry name" value="PMI_typeI_cat"/>
</dbReference>
<evidence type="ECO:0000259" key="14">
    <source>
        <dbReference type="Pfam" id="PF20512"/>
    </source>
</evidence>
<dbReference type="PANTHER" id="PTHR10309">
    <property type="entry name" value="MANNOSE-6-PHOSPHATE ISOMERASE"/>
    <property type="match status" value="1"/>
</dbReference>
<dbReference type="GO" id="GO:0004476">
    <property type="term" value="F:mannose-6-phosphate isomerase activity"/>
    <property type="evidence" value="ECO:0007669"/>
    <property type="project" value="UniProtKB-EC"/>
</dbReference>
<dbReference type="GO" id="GO:0008270">
    <property type="term" value="F:zinc ion binding"/>
    <property type="evidence" value="ECO:0007669"/>
    <property type="project" value="InterPro"/>
</dbReference>
<dbReference type="EC" id="5.3.1.8" evidence="5"/>
<evidence type="ECO:0000256" key="8">
    <source>
        <dbReference type="ARBA" id="ARBA00022833"/>
    </source>
</evidence>
<dbReference type="Pfam" id="PF20511">
    <property type="entry name" value="PMI_typeI_cat"/>
    <property type="match status" value="1"/>
</dbReference>
<dbReference type="InterPro" id="IPR016305">
    <property type="entry name" value="Mannose-6-P_Isomerase"/>
</dbReference>
<dbReference type="KEGG" id="gtr:GLOTRDRAFT_121182"/>
<dbReference type="eggNOG" id="KOG2757">
    <property type="taxonomic scope" value="Eukaryota"/>
</dbReference>
<dbReference type="RefSeq" id="XP_007865736.1">
    <property type="nucleotide sequence ID" value="XM_007867545.1"/>
</dbReference>
<dbReference type="GO" id="GO:0005975">
    <property type="term" value="P:carbohydrate metabolic process"/>
    <property type="evidence" value="ECO:0007669"/>
    <property type="project" value="InterPro"/>
</dbReference>
<comment type="catalytic activity">
    <reaction evidence="1">
        <text>D-mannose 6-phosphate = D-fructose 6-phosphate</text>
        <dbReference type="Rhea" id="RHEA:12356"/>
        <dbReference type="ChEBI" id="CHEBI:58735"/>
        <dbReference type="ChEBI" id="CHEBI:61527"/>
        <dbReference type="EC" id="5.3.1.8"/>
    </reaction>
</comment>
<gene>
    <name evidence="15" type="ORF">GLOTRDRAFT_121182</name>
</gene>
<evidence type="ECO:0000313" key="16">
    <source>
        <dbReference type="Proteomes" id="UP000030669"/>
    </source>
</evidence>
<dbReference type="PIRSF" id="PIRSF001480">
    <property type="entry name" value="Mannose-6-phosphate_isomerase"/>
    <property type="match status" value="1"/>
</dbReference>
<reference evidence="15 16" key="1">
    <citation type="journal article" date="2012" name="Science">
        <title>The Paleozoic origin of enzymatic lignin decomposition reconstructed from 31 fungal genomes.</title>
        <authorList>
            <person name="Floudas D."/>
            <person name="Binder M."/>
            <person name="Riley R."/>
            <person name="Barry K."/>
            <person name="Blanchette R.A."/>
            <person name="Henrissat B."/>
            <person name="Martinez A.T."/>
            <person name="Otillar R."/>
            <person name="Spatafora J.W."/>
            <person name="Yadav J.S."/>
            <person name="Aerts A."/>
            <person name="Benoit I."/>
            <person name="Boyd A."/>
            <person name="Carlson A."/>
            <person name="Copeland A."/>
            <person name="Coutinho P.M."/>
            <person name="de Vries R.P."/>
            <person name="Ferreira P."/>
            <person name="Findley K."/>
            <person name="Foster B."/>
            <person name="Gaskell J."/>
            <person name="Glotzer D."/>
            <person name="Gorecki P."/>
            <person name="Heitman J."/>
            <person name="Hesse C."/>
            <person name="Hori C."/>
            <person name="Igarashi K."/>
            <person name="Jurgens J.A."/>
            <person name="Kallen N."/>
            <person name="Kersten P."/>
            <person name="Kohler A."/>
            <person name="Kuees U."/>
            <person name="Kumar T.K.A."/>
            <person name="Kuo A."/>
            <person name="LaButti K."/>
            <person name="Larrondo L.F."/>
            <person name="Lindquist E."/>
            <person name="Ling A."/>
            <person name="Lombard V."/>
            <person name="Lucas S."/>
            <person name="Lundell T."/>
            <person name="Martin R."/>
            <person name="McLaughlin D.J."/>
            <person name="Morgenstern I."/>
            <person name="Morin E."/>
            <person name="Murat C."/>
            <person name="Nagy L.G."/>
            <person name="Nolan M."/>
            <person name="Ohm R.A."/>
            <person name="Patyshakuliyeva A."/>
            <person name="Rokas A."/>
            <person name="Ruiz-Duenas F.J."/>
            <person name="Sabat G."/>
            <person name="Salamov A."/>
            <person name="Samejima M."/>
            <person name="Schmutz J."/>
            <person name="Slot J.C."/>
            <person name="St John F."/>
            <person name="Stenlid J."/>
            <person name="Sun H."/>
            <person name="Sun S."/>
            <person name="Syed K."/>
            <person name="Tsang A."/>
            <person name="Wiebenga A."/>
            <person name="Young D."/>
            <person name="Pisabarro A."/>
            <person name="Eastwood D.C."/>
            <person name="Martin F."/>
            <person name="Cullen D."/>
            <person name="Grigoriev I.V."/>
            <person name="Hibbett D.S."/>
        </authorList>
    </citation>
    <scope>NUCLEOTIDE SEQUENCE [LARGE SCALE GENOMIC DNA]</scope>
    <source>
        <strain evidence="15 16">ATCC 11539</strain>
    </source>
</reference>
<evidence type="ECO:0000256" key="11">
    <source>
        <dbReference type="ARBA" id="ARBA00030762"/>
    </source>
</evidence>
<keyword evidence="7 12" id="KW-0479">Metal-binding</keyword>
<dbReference type="EMBL" id="KB469301">
    <property type="protein sequence ID" value="EPQ55687.1"/>
    <property type="molecule type" value="Genomic_DNA"/>
</dbReference>
<keyword evidence="16" id="KW-1185">Reference proteome</keyword>
<dbReference type="HOGENOM" id="CLU_026967_0_0_1"/>
<dbReference type="Pfam" id="PF20512">
    <property type="entry name" value="PMI_typeI_hel"/>
    <property type="match status" value="1"/>
</dbReference>
<dbReference type="NCBIfam" id="TIGR00218">
    <property type="entry name" value="manA"/>
    <property type="match status" value="1"/>
</dbReference>
<feature type="binding site" evidence="12">
    <location>
        <position position="110"/>
    </location>
    <ligand>
        <name>Zn(2+)</name>
        <dbReference type="ChEBI" id="CHEBI:29105"/>
    </ligand>
</feature>
<dbReference type="Proteomes" id="UP000030669">
    <property type="component" value="Unassembled WGS sequence"/>
</dbReference>
<name>S7Q833_GLOTA</name>
<comment type="similarity">
    <text evidence="4">Belongs to the mannose-6-phosphate isomerase type 1 family.</text>
</comment>
<sequence>MTSKNVFRLKTSYQTYDWGKQGSSALVAKLAPNSVGPDFKLDENTTYAETWMGTHPNGPASIYDTSQSLKSLIDANPAHFLGSAYKKWPRTTDIPFLFKILCAGKALPLQAHPDKALAEELHRQDQGKGEFVDANHKPEIAVAIGDPLDEAWGEGVVFLGFVGFRPLDEIRGFLEDVPELRQAIGDEGVVKSFLENPSKETLKRVYVQLLTRGKDDPEGVKKDVEMLVARTQGGAAQLGEAGKLVLKTHEQYPGDVGVLATSFFMNLVKLKRGEAVFCDADTVHAWLEGGVKIIECMAVSDNVLNSAFVPPPERDVRTFVNMLTYAYRPPSGWFLPRKPYERSKNGKTEKFAPPLDEFAVLWTSLGKDVVGEGEVLGASPGPTIGIVTKAGTKTGDLASGEGRVRFQVKGESEEVPVGGVVFVAPGNEVAVSMVGAEGEAEVWWSTCLVEA</sequence>
<dbReference type="InterPro" id="IPR014710">
    <property type="entry name" value="RmlC-like_jellyroll"/>
</dbReference>
<feature type="binding site" evidence="12">
    <location>
        <position position="112"/>
    </location>
    <ligand>
        <name>Zn(2+)</name>
        <dbReference type="ChEBI" id="CHEBI:29105"/>
    </ligand>
</feature>
<dbReference type="PRINTS" id="PR00714">
    <property type="entry name" value="MAN6PISMRASE"/>
</dbReference>
<dbReference type="SUPFAM" id="SSF51182">
    <property type="entry name" value="RmlC-like cupins"/>
    <property type="match status" value="1"/>
</dbReference>
<dbReference type="AlphaFoldDB" id="S7Q833"/>
<keyword evidence="8 12" id="KW-0862">Zinc</keyword>
<evidence type="ECO:0000256" key="5">
    <source>
        <dbReference type="ARBA" id="ARBA00011956"/>
    </source>
</evidence>
<organism evidence="15 16">
    <name type="scientific">Gloeophyllum trabeum (strain ATCC 11539 / FP-39264 / Madison 617)</name>
    <name type="common">Brown rot fungus</name>
    <dbReference type="NCBI Taxonomy" id="670483"/>
    <lineage>
        <taxon>Eukaryota</taxon>
        <taxon>Fungi</taxon>
        <taxon>Dikarya</taxon>
        <taxon>Basidiomycota</taxon>
        <taxon>Agaricomycotina</taxon>
        <taxon>Agaricomycetes</taxon>
        <taxon>Gloeophyllales</taxon>
        <taxon>Gloeophyllaceae</taxon>
        <taxon>Gloeophyllum</taxon>
    </lineage>
</organism>
<keyword evidence="9 15" id="KW-0413">Isomerase</keyword>
<dbReference type="Gene3D" id="2.60.120.10">
    <property type="entry name" value="Jelly Rolls"/>
    <property type="match status" value="2"/>
</dbReference>